<dbReference type="PANTHER" id="PTHR37919:SF2">
    <property type="entry name" value="EXPERA DOMAIN-CONTAINING PROTEIN"/>
    <property type="match status" value="1"/>
</dbReference>
<evidence type="ECO:0000313" key="4">
    <source>
        <dbReference type="Proteomes" id="UP001271007"/>
    </source>
</evidence>
<feature type="region of interest" description="Disordered" evidence="1">
    <location>
        <begin position="1"/>
        <end position="72"/>
    </location>
</feature>
<keyword evidence="2" id="KW-1133">Transmembrane helix</keyword>
<name>A0AAJ0DK07_9PEZI</name>
<accession>A0AAJ0DK07</accession>
<organism evidence="3 4">
    <name type="scientific">Extremus antarcticus</name>
    <dbReference type="NCBI Taxonomy" id="702011"/>
    <lineage>
        <taxon>Eukaryota</taxon>
        <taxon>Fungi</taxon>
        <taxon>Dikarya</taxon>
        <taxon>Ascomycota</taxon>
        <taxon>Pezizomycotina</taxon>
        <taxon>Dothideomycetes</taxon>
        <taxon>Dothideomycetidae</taxon>
        <taxon>Mycosphaerellales</taxon>
        <taxon>Extremaceae</taxon>
        <taxon>Extremus</taxon>
    </lineage>
</organism>
<feature type="transmembrane region" description="Helical" evidence="2">
    <location>
        <begin position="199"/>
        <end position="223"/>
    </location>
</feature>
<feature type="transmembrane region" description="Helical" evidence="2">
    <location>
        <begin position="243"/>
        <end position="262"/>
    </location>
</feature>
<dbReference type="PANTHER" id="PTHR37919">
    <property type="entry name" value="PROTEIN CBG05606"/>
    <property type="match status" value="1"/>
</dbReference>
<feature type="compositionally biased region" description="Low complexity" evidence="1">
    <location>
        <begin position="16"/>
        <end position="25"/>
    </location>
</feature>
<sequence length="280" mass="30931">MVATRNHPKEFPDPETAVATATATAQESSPRKRATRTSTANHTSPTKVEAASPPRTLTRTRASTASRAPELTGWSHTPSNLTLLWLAISLPLVIWDTGYVLMRPHSMPGGYLSSFWHPYGMYGEVDKMYGFKAYNAHEGWTGAQGIVNALETAAYIAYLYIVYQYGEQDPRQGSGAPDKSAMGQLQALSESRTVTGRMAAWAAVIAYSAATVTFWKTIIYWLIEACAGFANIGHNDWLTLIFFWGPMNFAWIAVPGYMIYVFGKEILDGLEIATQSKRSR</sequence>
<proteinExistence type="predicted"/>
<keyword evidence="4" id="KW-1185">Reference proteome</keyword>
<feature type="transmembrane region" description="Helical" evidence="2">
    <location>
        <begin position="83"/>
        <end position="102"/>
    </location>
</feature>
<keyword evidence="2" id="KW-0812">Transmembrane</keyword>
<dbReference type="Proteomes" id="UP001271007">
    <property type="component" value="Unassembled WGS sequence"/>
</dbReference>
<keyword evidence="2" id="KW-0472">Membrane</keyword>
<feature type="compositionally biased region" description="Low complexity" evidence="1">
    <location>
        <begin position="50"/>
        <end position="69"/>
    </location>
</feature>
<gene>
    <name evidence="3" type="ORF">LTR09_003508</name>
</gene>
<evidence type="ECO:0000313" key="3">
    <source>
        <dbReference type="EMBL" id="KAK3055588.1"/>
    </source>
</evidence>
<evidence type="ECO:0000256" key="2">
    <source>
        <dbReference type="SAM" id="Phobius"/>
    </source>
</evidence>
<feature type="compositionally biased region" description="Polar residues" evidence="1">
    <location>
        <begin position="36"/>
        <end position="46"/>
    </location>
</feature>
<protein>
    <submittedName>
        <fullName evidence="3">Uncharacterized protein</fullName>
    </submittedName>
</protein>
<reference evidence="3" key="1">
    <citation type="submission" date="2023-04" db="EMBL/GenBank/DDBJ databases">
        <title>Black Yeasts Isolated from many extreme environments.</title>
        <authorList>
            <person name="Coleine C."/>
            <person name="Stajich J.E."/>
            <person name="Selbmann L."/>
        </authorList>
    </citation>
    <scope>NUCLEOTIDE SEQUENCE</scope>
    <source>
        <strain evidence="3">CCFEE 5312</strain>
    </source>
</reference>
<comment type="caution">
    <text evidence="3">The sequence shown here is derived from an EMBL/GenBank/DDBJ whole genome shotgun (WGS) entry which is preliminary data.</text>
</comment>
<dbReference type="EMBL" id="JAWDJX010000008">
    <property type="protein sequence ID" value="KAK3055588.1"/>
    <property type="molecule type" value="Genomic_DNA"/>
</dbReference>
<dbReference type="AlphaFoldDB" id="A0AAJ0DK07"/>
<evidence type="ECO:0000256" key="1">
    <source>
        <dbReference type="SAM" id="MobiDB-lite"/>
    </source>
</evidence>